<dbReference type="Proteomes" id="UP001061361">
    <property type="component" value="Chromosome"/>
</dbReference>
<proteinExistence type="inferred from homology"/>
<dbReference type="PANTHER" id="PTHR43213">
    <property type="entry name" value="BIFUNCTIONAL DTTP/UTP PYROPHOSPHATASE/METHYLTRANSFERASE PROTEIN-RELATED"/>
    <property type="match status" value="1"/>
</dbReference>
<dbReference type="InterPro" id="IPR029001">
    <property type="entry name" value="ITPase-like_fam"/>
</dbReference>
<comment type="cofactor">
    <cofactor evidence="1 4">
        <name>a divalent metal cation</name>
        <dbReference type="ChEBI" id="CHEBI:60240"/>
    </cofactor>
</comment>
<keyword evidence="6" id="KW-1185">Reference proteome</keyword>
<dbReference type="InterPro" id="IPR003697">
    <property type="entry name" value="Maf-like"/>
</dbReference>
<dbReference type="CDD" id="cd00555">
    <property type="entry name" value="Maf"/>
    <property type="match status" value="1"/>
</dbReference>
<gene>
    <name evidence="5" type="ORF">JCM14722_03520</name>
</gene>
<keyword evidence="4" id="KW-0963">Cytoplasm</keyword>
<evidence type="ECO:0000256" key="3">
    <source>
        <dbReference type="ARBA" id="ARBA00023080"/>
    </source>
</evidence>
<comment type="caution">
    <text evidence="4">Lacks conserved residue(s) required for the propagation of feature annotation.</text>
</comment>
<reference evidence="5" key="1">
    <citation type="submission" date="2022-08" db="EMBL/GenBank/DDBJ databases">
        <title>Genome Sequence of the sulphate-reducing bacterium, Pseudodesulfovibrio portus JCM14722.</title>
        <authorList>
            <person name="Kondo R."/>
            <person name="Kataoka T."/>
        </authorList>
    </citation>
    <scope>NUCLEOTIDE SEQUENCE</scope>
    <source>
        <strain evidence="5">JCM 14722</strain>
    </source>
</reference>
<dbReference type="Pfam" id="PF02545">
    <property type="entry name" value="Maf"/>
    <property type="match status" value="1"/>
</dbReference>
<comment type="catalytic activity">
    <reaction evidence="4">
        <text>dTTP + H2O = dTMP + diphosphate + H(+)</text>
        <dbReference type="Rhea" id="RHEA:28534"/>
        <dbReference type="ChEBI" id="CHEBI:15377"/>
        <dbReference type="ChEBI" id="CHEBI:15378"/>
        <dbReference type="ChEBI" id="CHEBI:33019"/>
        <dbReference type="ChEBI" id="CHEBI:37568"/>
        <dbReference type="ChEBI" id="CHEBI:63528"/>
        <dbReference type="EC" id="3.6.1.9"/>
    </reaction>
</comment>
<dbReference type="PANTHER" id="PTHR43213:SF5">
    <property type="entry name" value="BIFUNCTIONAL DTTP_UTP PYROPHOSPHATASE_METHYLTRANSFERASE PROTEIN-RELATED"/>
    <property type="match status" value="1"/>
</dbReference>
<organism evidence="5 6">
    <name type="scientific">Pseudodesulfovibrio portus</name>
    <dbReference type="NCBI Taxonomy" id="231439"/>
    <lineage>
        <taxon>Bacteria</taxon>
        <taxon>Pseudomonadati</taxon>
        <taxon>Thermodesulfobacteriota</taxon>
        <taxon>Desulfovibrionia</taxon>
        <taxon>Desulfovibrionales</taxon>
        <taxon>Desulfovibrionaceae</taxon>
    </lineage>
</organism>
<evidence type="ECO:0000256" key="1">
    <source>
        <dbReference type="ARBA" id="ARBA00001968"/>
    </source>
</evidence>
<keyword evidence="3 4" id="KW-0546">Nucleotide metabolism</keyword>
<dbReference type="EC" id="3.6.1.9" evidence="4"/>
<comment type="catalytic activity">
    <reaction evidence="4">
        <text>UTP + H2O = UMP + diphosphate + H(+)</text>
        <dbReference type="Rhea" id="RHEA:29395"/>
        <dbReference type="ChEBI" id="CHEBI:15377"/>
        <dbReference type="ChEBI" id="CHEBI:15378"/>
        <dbReference type="ChEBI" id="CHEBI:33019"/>
        <dbReference type="ChEBI" id="CHEBI:46398"/>
        <dbReference type="ChEBI" id="CHEBI:57865"/>
        <dbReference type="EC" id="3.6.1.9"/>
    </reaction>
</comment>
<dbReference type="HAMAP" id="MF_00528">
    <property type="entry name" value="Maf"/>
    <property type="match status" value="1"/>
</dbReference>
<comment type="function">
    <text evidence="4">Nucleoside triphosphate pyrophosphatase that hydrolyzes dTTP and UTP. May have a dual role in cell division arrest and in preventing the incorporation of modified nucleotides into cellular nucleic acids.</text>
</comment>
<dbReference type="NCBIfam" id="TIGR00172">
    <property type="entry name" value="maf"/>
    <property type="match status" value="1"/>
</dbReference>
<protein>
    <recommendedName>
        <fullName evidence="4">dTTP/UTP pyrophosphatase</fullName>
        <shortName evidence="4">dTTPase/UTPase</shortName>
        <ecNumber evidence="4">3.6.1.9</ecNumber>
    </recommendedName>
    <alternativeName>
        <fullName evidence="4">Nucleoside triphosphate pyrophosphatase</fullName>
    </alternativeName>
    <alternativeName>
        <fullName evidence="4">Nucleotide pyrophosphatase</fullName>
        <shortName evidence="4">Nucleotide PPase</shortName>
    </alternativeName>
</protein>
<comment type="similarity">
    <text evidence="4">Belongs to the Maf family. YhdE subfamily.</text>
</comment>
<dbReference type="RefSeq" id="WP_264982873.1">
    <property type="nucleotide sequence ID" value="NZ_AP026708.1"/>
</dbReference>
<evidence type="ECO:0000256" key="4">
    <source>
        <dbReference type="HAMAP-Rule" id="MF_00528"/>
    </source>
</evidence>
<evidence type="ECO:0000313" key="6">
    <source>
        <dbReference type="Proteomes" id="UP001061361"/>
    </source>
</evidence>
<feature type="site" description="Important for substrate specificity" evidence="4">
    <location>
        <position position="23"/>
    </location>
</feature>
<name>A0ABM8AN50_9BACT</name>
<dbReference type="Gene3D" id="3.90.950.10">
    <property type="match status" value="1"/>
</dbReference>
<feature type="site" description="Important for substrate specificity" evidence="4">
    <location>
        <position position="165"/>
    </location>
</feature>
<feature type="active site" description="Proton acceptor" evidence="4">
    <location>
        <position position="81"/>
    </location>
</feature>
<feature type="site" description="Important for substrate specificity" evidence="4">
    <location>
        <position position="82"/>
    </location>
</feature>
<accession>A0ABM8AN50</accession>
<evidence type="ECO:0000313" key="5">
    <source>
        <dbReference type="EMBL" id="BDQ32810.1"/>
    </source>
</evidence>
<comment type="subcellular location">
    <subcellularLocation>
        <location evidence="4">Cytoplasm</location>
    </subcellularLocation>
</comment>
<sequence>MKNTTNGPFTASSPIILASGSPRRRELLSDLGLEFTVEPSSAEEPLPNPGEKPLEYVLRMAEMKTLDVARNHQGMTILGADTIVVLENRIMGKPSGKLDALDMLTALSGQTHQVVTGFCLVLPDGSRLSRAVSTDVDMRVSTEAELMGYIETGEPMDKAGAYAIQGIGTFLVTAIRGSYTNVVGLPLSRVLDALLSQGIAVTRY</sequence>
<keyword evidence="2 4" id="KW-0378">Hydrolase</keyword>
<dbReference type="EMBL" id="AP026708">
    <property type="protein sequence ID" value="BDQ32810.1"/>
    <property type="molecule type" value="Genomic_DNA"/>
</dbReference>
<dbReference type="PIRSF" id="PIRSF006305">
    <property type="entry name" value="Maf"/>
    <property type="match status" value="1"/>
</dbReference>
<dbReference type="SUPFAM" id="SSF52972">
    <property type="entry name" value="ITPase-like"/>
    <property type="match status" value="1"/>
</dbReference>
<evidence type="ECO:0000256" key="2">
    <source>
        <dbReference type="ARBA" id="ARBA00022801"/>
    </source>
</evidence>